<dbReference type="GO" id="GO:0003723">
    <property type="term" value="F:RNA binding"/>
    <property type="evidence" value="ECO:0007669"/>
    <property type="project" value="UniProtKB-UniRule"/>
</dbReference>
<keyword evidence="12" id="KW-1185">Reference proteome</keyword>
<evidence type="ECO:0000256" key="4">
    <source>
        <dbReference type="ARBA" id="ARBA00022722"/>
    </source>
</evidence>
<comment type="function">
    <text evidence="8">3'-5' exoribonuclease that releases 5'-nucleoside monophosphates and is involved in maturation of structured RNAs.</text>
</comment>
<keyword evidence="7 8" id="KW-0694">RNA-binding</keyword>
<evidence type="ECO:0000313" key="12">
    <source>
        <dbReference type="Proteomes" id="UP000192660"/>
    </source>
</evidence>
<comment type="similarity">
    <text evidence="8">Belongs to the RNR ribonuclease family. RNase R subfamily.</text>
</comment>
<evidence type="ECO:0000256" key="3">
    <source>
        <dbReference type="ARBA" id="ARBA00022490"/>
    </source>
</evidence>
<evidence type="ECO:0000256" key="6">
    <source>
        <dbReference type="ARBA" id="ARBA00022839"/>
    </source>
</evidence>
<organism evidence="11 12">
    <name type="scientific">Sulfobacillus thermosulfidooxidans (strain DSM 9293 / VKM B-1269 / AT-1)</name>
    <dbReference type="NCBI Taxonomy" id="929705"/>
    <lineage>
        <taxon>Bacteria</taxon>
        <taxon>Bacillati</taxon>
        <taxon>Bacillota</taxon>
        <taxon>Clostridia</taxon>
        <taxon>Eubacteriales</taxon>
        <taxon>Clostridiales Family XVII. Incertae Sedis</taxon>
        <taxon>Sulfobacillus</taxon>
    </lineage>
</organism>
<dbReference type="InterPro" id="IPR004476">
    <property type="entry name" value="RNase_II/RNase_R"/>
</dbReference>
<feature type="compositionally biased region" description="Basic residues" evidence="9">
    <location>
        <begin position="1"/>
        <end position="17"/>
    </location>
</feature>
<dbReference type="InterPro" id="IPR013223">
    <property type="entry name" value="RNase_B_OB_dom"/>
</dbReference>
<dbReference type="SUPFAM" id="SSF50249">
    <property type="entry name" value="Nucleic acid-binding proteins"/>
    <property type="match status" value="4"/>
</dbReference>
<dbReference type="InterPro" id="IPR001900">
    <property type="entry name" value="RNase_II/R"/>
</dbReference>
<evidence type="ECO:0000256" key="5">
    <source>
        <dbReference type="ARBA" id="ARBA00022801"/>
    </source>
</evidence>
<dbReference type="InterPro" id="IPR003029">
    <property type="entry name" value="S1_domain"/>
</dbReference>
<dbReference type="InterPro" id="IPR011805">
    <property type="entry name" value="RNase_R"/>
</dbReference>
<evidence type="ECO:0000256" key="8">
    <source>
        <dbReference type="HAMAP-Rule" id="MF_01895"/>
    </source>
</evidence>
<dbReference type="Pfam" id="PF00575">
    <property type="entry name" value="S1"/>
    <property type="match status" value="1"/>
</dbReference>
<dbReference type="SMART" id="SM00955">
    <property type="entry name" value="RNB"/>
    <property type="match status" value="1"/>
</dbReference>
<proteinExistence type="inferred from homology"/>
<keyword evidence="3 8" id="KW-0963">Cytoplasm</keyword>
<comment type="subcellular location">
    <subcellularLocation>
        <location evidence="2 8">Cytoplasm</location>
    </subcellularLocation>
</comment>
<dbReference type="RefSeq" id="WP_084660861.1">
    <property type="nucleotide sequence ID" value="NZ_FWWY01000001.1"/>
</dbReference>
<reference evidence="12" key="1">
    <citation type="submission" date="2017-04" db="EMBL/GenBank/DDBJ databases">
        <authorList>
            <person name="Varghese N."/>
            <person name="Submissions S."/>
        </authorList>
    </citation>
    <scope>NUCLEOTIDE SEQUENCE [LARGE SCALE GENOMIC DNA]</scope>
    <source>
        <strain evidence="12">DSM 9293</strain>
    </source>
</reference>
<accession>A0A1W1W8V8</accession>
<dbReference type="EC" id="3.1.13.1" evidence="8"/>
<dbReference type="SMART" id="SM00316">
    <property type="entry name" value="S1"/>
    <property type="match status" value="1"/>
</dbReference>
<dbReference type="Pfam" id="PF17876">
    <property type="entry name" value="CSD2"/>
    <property type="match status" value="1"/>
</dbReference>
<dbReference type="PROSITE" id="PS50126">
    <property type="entry name" value="S1"/>
    <property type="match status" value="1"/>
</dbReference>
<keyword evidence="5 8" id="KW-0378">Hydrolase</keyword>
<dbReference type="OrthoDB" id="9764149at2"/>
<evidence type="ECO:0000259" key="10">
    <source>
        <dbReference type="PROSITE" id="PS50126"/>
    </source>
</evidence>
<dbReference type="EMBL" id="FWWY01000001">
    <property type="protein sequence ID" value="SMC02685.1"/>
    <property type="molecule type" value="Genomic_DNA"/>
</dbReference>
<dbReference type="Pfam" id="PF00773">
    <property type="entry name" value="RNB"/>
    <property type="match status" value="1"/>
</dbReference>
<dbReference type="InterPro" id="IPR022966">
    <property type="entry name" value="RNase_II/R_CS"/>
</dbReference>
<dbReference type="Pfam" id="PF08206">
    <property type="entry name" value="OB_RNB"/>
    <property type="match status" value="1"/>
</dbReference>
<dbReference type="InterPro" id="IPR050180">
    <property type="entry name" value="RNR_Ribonuclease"/>
</dbReference>
<dbReference type="InterPro" id="IPR012340">
    <property type="entry name" value="NA-bd_OB-fold"/>
</dbReference>
<dbReference type="PROSITE" id="PS01175">
    <property type="entry name" value="RIBONUCLEASE_II"/>
    <property type="match status" value="1"/>
</dbReference>
<dbReference type="GO" id="GO:0005829">
    <property type="term" value="C:cytosol"/>
    <property type="evidence" value="ECO:0007669"/>
    <property type="project" value="TreeGrafter"/>
</dbReference>
<dbReference type="AlphaFoldDB" id="A0A1W1W8V8"/>
<evidence type="ECO:0000313" key="11">
    <source>
        <dbReference type="EMBL" id="SMC02685.1"/>
    </source>
</evidence>
<dbReference type="PANTHER" id="PTHR23355">
    <property type="entry name" value="RIBONUCLEASE"/>
    <property type="match status" value="1"/>
</dbReference>
<feature type="region of interest" description="Disordered" evidence="9">
    <location>
        <begin position="1"/>
        <end position="26"/>
    </location>
</feature>
<evidence type="ECO:0000256" key="2">
    <source>
        <dbReference type="ARBA" id="ARBA00004496"/>
    </source>
</evidence>
<dbReference type="GO" id="GO:0008859">
    <property type="term" value="F:exoribonuclease II activity"/>
    <property type="evidence" value="ECO:0007669"/>
    <property type="project" value="UniProtKB-UniRule"/>
</dbReference>
<dbReference type="CDD" id="cd04471">
    <property type="entry name" value="S1_RNase_R"/>
    <property type="match status" value="1"/>
</dbReference>
<gene>
    <name evidence="8" type="primary">rnr</name>
    <name evidence="11" type="ORF">SAMN00768000_0713</name>
</gene>
<sequence>MPKKKKVVHQRPRHHLSPKTQGAHADPKRLPERIFAILANGQPLLEEQLLKKLNKGRSPDKSLFRIYAQYRKEGWLVRTESGHISILVRPGHLRINPRGFGFVMNSEYPQDDIFVPARWFQGARHDDEVLVWYRKTPDGLEGRVMDVLSRATTQVTGRLDRNRMGWRVIPDDPRKPEVEVVVPKHEKVRPGDMVQATITEWPLDPRRSVRGELTKNLGNPFMPGVDVSVVALEHHLPLEFPPAVLKAAELLPAKVRPEDYEGRLDLTDELIVTIDGADAKDLDDAISVKALDHGLFEVGVHIADVSYYVEENSPLDLEAMERGTSVYLVDRVIPMLPERLSNGIASLNPGIPRLTVSAIMTMDATGEVQHVEFHRSVIRSKFRLTYEGVNALLANQQDDVHHLRPFLETAVTVRNILRNRRIARGAIDFDVPESKVILDANGFPVDVVLRERGLAESIIEELMLLANEVVAREMIDKNLPGLFRVHEPPGERMEQFREMIGALGYRLPESLTPKHLQDLINRVQDKPEERVVNTALLRAMKQARYQSENTGHFGLAADEYTHFTSPIRRYPDLWVHRVLTTYLEGRLDEQTLSRWRSKVSVVGEVSSLREREAMDAERDSVALKEAQFMADKLGEQYDAVISGVTNFGLFVELPNLIEGLVRLEDLPSDYWVFDPVRYRLKGQRTGREYQLGQTVRAEVIRVDVAMKRIDFRLVQDNESRIKPKRRQKV</sequence>
<evidence type="ECO:0000256" key="7">
    <source>
        <dbReference type="ARBA" id="ARBA00022884"/>
    </source>
</evidence>
<dbReference type="NCBIfam" id="TIGR00358">
    <property type="entry name" value="3_prime_RNase"/>
    <property type="match status" value="1"/>
</dbReference>
<evidence type="ECO:0000256" key="1">
    <source>
        <dbReference type="ARBA" id="ARBA00001849"/>
    </source>
</evidence>
<dbReference type="HAMAP" id="MF_01895">
    <property type="entry name" value="RNase_R"/>
    <property type="match status" value="1"/>
</dbReference>
<feature type="domain" description="S1 motif" evidence="10">
    <location>
        <begin position="634"/>
        <end position="714"/>
    </location>
</feature>
<evidence type="ECO:0000256" key="9">
    <source>
        <dbReference type="SAM" id="MobiDB-lite"/>
    </source>
</evidence>
<dbReference type="Proteomes" id="UP000192660">
    <property type="component" value="Unassembled WGS sequence"/>
</dbReference>
<dbReference type="STRING" id="28034.BFX07_05160"/>
<dbReference type="Gene3D" id="2.40.50.140">
    <property type="entry name" value="Nucleic acid-binding proteins"/>
    <property type="match status" value="2"/>
</dbReference>
<protein>
    <recommendedName>
        <fullName evidence="8">Ribonuclease R</fullName>
        <shortName evidence="8">RNase R</shortName>
        <ecNumber evidence="8">3.1.13.1</ecNumber>
    </recommendedName>
</protein>
<keyword evidence="6 8" id="KW-0269">Exonuclease</keyword>
<dbReference type="GO" id="GO:0006402">
    <property type="term" value="P:mRNA catabolic process"/>
    <property type="evidence" value="ECO:0007669"/>
    <property type="project" value="TreeGrafter"/>
</dbReference>
<dbReference type="InterPro" id="IPR040476">
    <property type="entry name" value="CSD2"/>
</dbReference>
<comment type="catalytic activity">
    <reaction evidence="1 8">
        <text>Exonucleolytic cleavage in the 3'- to 5'-direction to yield nucleoside 5'-phosphates.</text>
        <dbReference type="EC" id="3.1.13.1"/>
    </reaction>
</comment>
<keyword evidence="4 8" id="KW-0540">Nuclease</keyword>
<dbReference type="NCBIfam" id="TIGR02063">
    <property type="entry name" value="RNase_R"/>
    <property type="match status" value="1"/>
</dbReference>
<dbReference type="PANTHER" id="PTHR23355:SF9">
    <property type="entry name" value="DIS3-LIKE EXONUCLEASE 2"/>
    <property type="match status" value="1"/>
</dbReference>
<name>A0A1W1W8V8_SULTA</name>